<dbReference type="AlphaFoldDB" id="A0A8R7TLT5"/>
<dbReference type="Proteomes" id="UP000015106">
    <property type="component" value="Chromosome 2"/>
</dbReference>
<reference evidence="2" key="3">
    <citation type="submission" date="2022-06" db="UniProtKB">
        <authorList>
            <consortium name="EnsemblPlants"/>
        </authorList>
    </citation>
    <scope>IDENTIFICATION</scope>
</reference>
<feature type="region of interest" description="Disordered" evidence="1">
    <location>
        <begin position="13"/>
        <end position="81"/>
    </location>
</feature>
<proteinExistence type="predicted"/>
<dbReference type="Gramene" id="TuG1812G0200004837.01.T01">
    <property type="protein sequence ID" value="TuG1812G0200004837.01.T01"/>
    <property type="gene ID" value="TuG1812G0200004837.01"/>
</dbReference>
<feature type="compositionally biased region" description="Basic residues" evidence="1">
    <location>
        <begin position="13"/>
        <end position="33"/>
    </location>
</feature>
<feature type="compositionally biased region" description="Pro residues" evidence="1">
    <location>
        <begin position="55"/>
        <end position="65"/>
    </location>
</feature>
<name>A0A8R7TLT5_TRIUA</name>
<sequence length="140" mass="15775">MLPCACCRGCRARSRRRCPGGRGAPRRRPRRRGTPAPPRSPAATRPPGRAAAPRTAPPRPRPPSSLPRRQRRRRRRETGLRPAWRRPRSCWLAVGFGGWESWRGRGGGRRRLGACWLRGTASEEAGGTTWSSVFCLWFVL</sequence>
<protein>
    <submittedName>
        <fullName evidence="2">Uncharacterized protein</fullName>
    </submittedName>
</protein>
<evidence type="ECO:0000313" key="3">
    <source>
        <dbReference type="Proteomes" id="UP000015106"/>
    </source>
</evidence>
<keyword evidence="3" id="KW-1185">Reference proteome</keyword>
<organism evidence="2 3">
    <name type="scientific">Triticum urartu</name>
    <name type="common">Red wild einkorn</name>
    <name type="synonym">Crithodium urartu</name>
    <dbReference type="NCBI Taxonomy" id="4572"/>
    <lineage>
        <taxon>Eukaryota</taxon>
        <taxon>Viridiplantae</taxon>
        <taxon>Streptophyta</taxon>
        <taxon>Embryophyta</taxon>
        <taxon>Tracheophyta</taxon>
        <taxon>Spermatophyta</taxon>
        <taxon>Magnoliopsida</taxon>
        <taxon>Liliopsida</taxon>
        <taxon>Poales</taxon>
        <taxon>Poaceae</taxon>
        <taxon>BOP clade</taxon>
        <taxon>Pooideae</taxon>
        <taxon>Triticodae</taxon>
        <taxon>Triticeae</taxon>
        <taxon>Triticinae</taxon>
        <taxon>Triticum</taxon>
    </lineage>
</organism>
<evidence type="ECO:0000313" key="2">
    <source>
        <dbReference type="EnsemblPlants" id="TuG1812G0200004837.01.T01"/>
    </source>
</evidence>
<dbReference type="EnsemblPlants" id="TuG1812G0200004837.01.T01">
    <property type="protein sequence ID" value="TuG1812G0200004837.01.T01"/>
    <property type="gene ID" value="TuG1812G0200004837.01"/>
</dbReference>
<reference evidence="2" key="2">
    <citation type="submission" date="2018-03" db="EMBL/GenBank/DDBJ databases">
        <title>The Triticum urartu genome reveals the dynamic nature of wheat genome evolution.</title>
        <authorList>
            <person name="Ling H."/>
            <person name="Ma B."/>
            <person name="Shi X."/>
            <person name="Liu H."/>
            <person name="Dong L."/>
            <person name="Sun H."/>
            <person name="Cao Y."/>
            <person name="Gao Q."/>
            <person name="Zheng S."/>
            <person name="Li Y."/>
            <person name="Yu Y."/>
            <person name="Du H."/>
            <person name="Qi M."/>
            <person name="Li Y."/>
            <person name="Yu H."/>
            <person name="Cui Y."/>
            <person name="Wang N."/>
            <person name="Chen C."/>
            <person name="Wu H."/>
            <person name="Zhao Y."/>
            <person name="Zhang J."/>
            <person name="Li Y."/>
            <person name="Zhou W."/>
            <person name="Zhang B."/>
            <person name="Hu W."/>
            <person name="Eijk M."/>
            <person name="Tang J."/>
            <person name="Witsenboer H."/>
            <person name="Zhao S."/>
            <person name="Li Z."/>
            <person name="Zhang A."/>
            <person name="Wang D."/>
            <person name="Liang C."/>
        </authorList>
    </citation>
    <scope>NUCLEOTIDE SEQUENCE [LARGE SCALE GENOMIC DNA]</scope>
    <source>
        <strain evidence="2">cv. G1812</strain>
    </source>
</reference>
<feature type="compositionally biased region" description="Low complexity" evidence="1">
    <location>
        <begin position="41"/>
        <end position="54"/>
    </location>
</feature>
<reference evidence="3" key="1">
    <citation type="journal article" date="2013" name="Nature">
        <title>Draft genome of the wheat A-genome progenitor Triticum urartu.</title>
        <authorList>
            <person name="Ling H.Q."/>
            <person name="Zhao S."/>
            <person name="Liu D."/>
            <person name="Wang J."/>
            <person name="Sun H."/>
            <person name="Zhang C."/>
            <person name="Fan H."/>
            <person name="Li D."/>
            <person name="Dong L."/>
            <person name="Tao Y."/>
            <person name="Gao C."/>
            <person name="Wu H."/>
            <person name="Li Y."/>
            <person name="Cui Y."/>
            <person name="Guo X."/>
            <person name="Zheng S."/>
            <person name="Wang B."/>
            <person name="Yu K."/>
            <person name="Liang Q."/>
            <person name="Yang W."/>
            <person name="Lou X."/>
            <person name="Chen J."/>
            <person name="Feng M."/>
            <person name="Jian J."/>
            <person name="Zhang X."/>
            <person name="Luo G."/>
            <person name="Jiang Y."/>
            <person name="Liu J."/>
            <person name="Wang Z."/>
            <person name="Sha Y."/>
            <person name="Zhang B."/>
            <person name="Wu H."/>
            <person name="Tang D."/>
            <person name="Shen Q."/>
            <person name="Xue P."/>
            <person name="Zou S."/>
            <person name="Wang X."/>
            <person name="Liu X."/>
            <person name="Wang F."/>
            <person name="Yang Y."/>
            <person name="An X."/>
            <person name="Dong Z."/>
            <person name="Zhang K."/>
            <person name="Zhang X."/>
            <person name="Luo M.C."/>
            <person name="Dvorak J."/>
            <person name="Tong Y."/>
            <person name="Wang J."/>
            <person name="Yang H."/>
            <person name="Li Z."/>
            <person name="Wang D."/>
            <person name="Zhang A."/>
            <person name="Wang J."/>
        </authorList>
    </citation>
    <scope>NUCLEOTIDE SEQUENCE</scope>
    <source>
        <strain evidence="3">cv. G1812</strain>
    </source>
</reference>
<accession>A0A8R7TLT5</accession>
<gene>
    <name evidence="2" type="primary">LOC125539563</name>
</gene>
<evidence type="ECO:0000256" key="1">
    <source>
        <dbReference type="SAM" id="MobiDB-lite"/>
    </source>
</evidence>